<protein>
    <submittedName>
        <fullName evidence="3">Uncharacterized protein</fullName>
    </submittedName>
</protein>
<feature type="compositionally biased region" description="Low complexity" evidence="1">
    <location>
        <begin position="41"/>
        <end position="56"/>
    </location>
</feature>
<comment type="caution">
    <text evidence="3">The sequence shown here is derived from an EMBL/GenBank/DDBJ whole genome shotgun (WGS) entry which is preliminary data.</text>
</comment>
<keyword evidence="2" id="KW-0472">Membrane</keyword>
<evidence type="ECO:0000313" key="4">
    <source>
        <dbReference type="Proteomes" id="UP000579605"/>
    </source>
</evidence>
<reference evidence="3 4" key="1">
    <citation type="submission" date="2020-07" db="EMBL/GenBank/DDBJ databases">
        <title>Sequencing the genomes of 1000 actinobacteria strains.</title>
        <authorList>
            <person name="Klenk H.-P."/>
        </authorList>
    </citation>
    <scope>NUCLEOTIDE SEQUENCE [LARGE SCALE GENOMIC DNA]</scope>
    <source>
        <strain evidence="3 4">DSM 18448</strain>
    </source>
</reference>
<dbReference type="Proteomes" id="UP000579605">
    <property type="component" value="Unassembled WGS sequence"/>
</dbReference>
<feature type="transmembrane region" description="Helical" evidence="2">
    <location>
        <begin position="100"/>
        <end position="120"/>
    </location>
</feature>
<keyword evidence="4" id="KW-1185">Reference proteome</keyword>
<accession>A0A852Z7F1</accession>
<feature type="region of interest" description="Disordered" evidence="1">
    <location>
        <begin position="33"/>
        <end position="56"/>
    </location>
</feature>
<evidence type="ECO:0000256" key="2">
    <source>
        <dbReference type="SAM" id="Phobius"/>
    </source>
</evidence>
<dbReference type="RefSeq" id="WP_179786978.1">
    <property type="nucleotide sequence ID" value="NZ_BAAARR010000002.1"/>
</dbReference>
<proteinExistence type="predicted"/>
<keyword evidence="2" id="KW-0812">Transmembrane</keyword>
<keyword evidence="2" id="KW-1133">Transmembrane helix</keyword>
<gene>
    <name evidence="3" type="ORF">F4554_001845</name>
</gene>
<dbReference type="EMBL" id="JACBZH010000001">
    <property type="protein sequence ID" value="NYH89207.1"/>
    <property type="molecule type" value="Genomic_DNA"/>
</dbReference>
<organism evidence="3 4">
    <name type="scientific">Actinopolymorpha rutila</name>
    <dbReference type="NCBI Taxonomy" id="446787"/>
    <lineage>
        <taxon>Bacteria</taxon>
        <taxon>Bacillati</taxon>
        <taxon>Actinomycetota</taxon>
        <taxon>Actinomycetes</taxon>
        <taxon>Propionibacteriales</taxon>
        <taxon>Actinopolymorphaceae</taxon>
        <taxon>Actinopolymorpha</taxon>
    </lineage>
</organism>
<sequence length="164" mass="16362">MVGRSGSAAVRLLVLGLLTLGVAGMHTLGHPSSHDAPAMGAHAVPAHSAHSSHSSTHVDLATADTALANAVGGNVSSIIPGMHLAVSSHKSGGPGMGLDPLSVCLGVLTMLGLIIAVRLVRLRRDEVMVPRRRVGIGVGGSGTRGPPGCPAVGLHLAGLSVQRI</sequence>
<dbReference type="AlphaFoldDB" id="A0A852Z7F1"/>
<evidence type="ECO:0000256" key="1">
    <source>
        <dbReference type="SAM" id="MobiDB-lite"/>
    </source>
</evidence>
<name>A0A852Z7F1_9ACTN</name>
<evidence type="ECO:0000313" key="3">
    <source>
        <dbReference type="EMBL" id="NYH89207.1"/>
    </source>
</evidence>